<keyword evidence="2" id="KW-1185">Reference proteome</keyword>
<proteinExistence type="predicted"/>
<name>A0A2S9WST9_9FLAO</name>
<dbReference type="Proteomes" id="UP000239532">
    <property type="component" value="Unassembled WGS sequence"/>
</dbReference>
<accession>A0A2S9WST9</accession>
<evidence type="ECO:0000313" key="1">
    <source>
        <dbReference type="EMBL" id="PRP66366.1"/>
    </source>
</evidence>
<protein>
    <recommendedName>
        <fullName evidence="3">WG repeat-containing protein</fullName>
    </recommendedName>
</protein>
<sequence>MKNVAPAKFSFSILSLRFAAFLHFMLHNYFKTALLLVSVTLVMSCDSTPCDEGYTEVEQDGNVICLPDYVVGIEKTTWLGTAFYHSDYGIIEFDNGSWVTTYGEVLAVEDLD</sequence>
<comment type="caution">
    <text evidence="1">The sequence shown here is derived from an EMBL/GenBank/DDBJ whole genome shotgun (WGS) entry which is preliminary data.</text>
</comment>
<organism evidence="1 2">
    <name type="scientific">Nonlabens agnitus</name>
    <dbReference type="NCBI Taxonomy" id="870484"/>
    <lineage>
        <taxon>Bacteria</taxon>
        <taxon>Pseudomonadati</taxon>
        <taxon>Bacteroidota</taxon>
        <taxon>Flavobacteriia</taxon>
        <taxon>Flavobacteriales</taxon>
        <taxon>Flavobacteriaceae</taxon>
        <taxon>Nonlabens</taxon>
    </lineage>
</organism>
<reference evidence="1 2" key="1">
    <citation type="submission" date="2016-11" db="EMBL/GenBank/DDBJ databases">
        <title>Trade-off between light-utilization and light-protection in marine flavobacteria.</title>
        <authorList>
            <person name="Kumagai Y."/>
        </authorList>
    </citation>
    <scope>NUCLEOTIDE SEQUENCE [LARGE SCALE GENOMIC DNA]</scope>
    <source>
        <strain evidence="1 2">JCM 17109</strain>
    </source>
</reference>
<gene>
    <name evidence="1" type="ORF">BST86_04310</name>
</gene>
<evidence type="ECO:0008006" key="3">
    <source>
        <dbReference type="Google" id="ProtNLM"/>
    </source>
</evidence>
<dbReference type="AlphaFoldDB" id="A0A2S9WST9"/>
<dbReference type="EMBL" id="MQUC01000003">
    <property type="protein sequence ID" value="PRP66366.1"/>
    <property type="molecule type" value="Genomic_DNA"/>
</dbReference>
<evidence type="ECO:0000313" key="2">
    <source>
        <dbReference type="Proteomes" id="UP000239532"/>
    </source>
</evidence>